<evidence type="ECO:0000313" key="5">
    <source>
        <dbReference type="Proteomes" id="UP001652564"/>
    </source>
</evidence>
<dbReference type="SUPFAM" id="SSF56059">
    <property type="entry name" value="Glutathione synthetase ATP-binding domain-like"/>
    <property type="match status" value="1"/>
</dbReference>
<keyword evidence="2" id="KW-0067">ATP-binding</keyword>
<dbReference type="Pfam" id="PF13380">
    <property type="entry name" value="CoA_binding_2"/>
    <property type="match status" value="1"/>
</dbReference>
<accession>A0ABT2ZLQ1</accession>
<comment type="caution">
    <text evidence="4">The sequence shown here is derived from an EMBL/GenBank/DDBJ whole genome shotgun (WGS) entry which is preliminary data.</text>
</comment>
<sequence length="703" mass="74016">MTPERRANLNRLLNPRHIAFVGGRDAEVAIKEADRRGFLGDIWAVNPKRDTLGGYPCYRNLADLPETPDAVFLAVPAPAAVEAVRELAAMGAGGVVCYTAGFREAGDIGVELERQLIEATGDMALIGPNCYGMINYLDRAALWPFAHGGTCPGWGAAIITQSGMLSSDITMAQRSLPLTHMISGGNQSVLTIEDFVDHLADHPAVRAIGIHIEGLRDVRAFEAACLKALDRGVPVVALKTGSSKIGASLTVSHTGSLSGADDLHNALFDRCGVIRVKNPSELLETLKFLCVAGAPKGNRVAGFTCSGGGATMLADHAETIGLNFPSFDQAARAELAALLPPIATVSNPLDYTTPIWGQPAITGPVFGRAMALAEADVTLLVQDYPAEGLDESKVYYLNDAKAFTEVARGQGIPAAICATLPENIDAETRDALVAAGVAPMQGIDETLNAIRAATRWSAMRRRIVEAKPAPLLPARPSGALHMIDEAAGKARLRELGLPVPEGRLVSGNDVVAAAEHLGFPVVLKMIGPHLAHKTEAGAVAVGLTDADAVQTGLETMRRTVHAHNPEAVTDSFLVEAMAPKPAAELILSIRSDPQFGMALTLGSGGILTELVGDSTTLLLPAGAAEIETALRRLKVARLLDGYRGSKAVDIGLLANEIADFAVAVITHVSEIAEVEINPLFVTFEGCLAVDVLLHEWRLSEAVG</sequence>
<dbReference type="InterPro" id="IPR032875">
    <property type="entry name" value="Succ_CoA_lig_flav_dom"/>
</dbReference>
<dbReference type="RefSeq" id="WP_263739192.1">
    <property type="nucleotide sequence ID" value="NZ_JAOWKZ010000002.1"/>
</dbReference>
<dbReference type="InterPro" id="IPR036291">
    <property type="entry name" value="NAD(P)-bd_dom_sf"/>
</dbReference>
<proteinExistence type="predicted"/>
<keyword evidence="1" id="KW-0816">Tricarboxylic acid cycle</keyword>
<dbReference type="InterPro" id="IPR013815">
    <property type="entry name" value="ATP_grasp_subdomain_1"/>
</dbReference>
<name>A0ABT2ZLQ1_9RHOB</name>
<dbReference type="SMART" id="SM00881">
    <property type="entry name" value="CoA_binding"/>
    <property type="match status" value="1"/>
</dbReference>
<dbReference type="InterPro" id="IPR003781">
    <property type="entry name" value="CoA-bd"/>
</dbReference>
<evidence type="ECO:0000259" key="3">
    <source>
        <dbReference type="PROSITE" id="PS50975"/>
    </source>
</evidence>
<keyword evidence="5" id="KW-1185">Reference proteome</keyword>
<evidence type="ECO:0000256" key="1">
    <source>
        <dbReference type="ARBA" id="ARBA00022532"/>
    </source>
</evidence>
<feature type="domain" description="ATP-grasp" evidence="3">
    <location>
        <begin position="489"/>
        <end position="702"/>
    </location>
</feature>
<dbReference type="InterPro" id="IPR016102">
    <property type="entry name" value="Succinyl-CoA_synth-like"/>
</dbReference>
<dbReference type="InterPro" id="IPR011761">
    <property type="entry name" value="ATP-grasp"/>
</dbReference>
<evidence type="ECO:0000313" key="4">
    <source>
        <dbReference type="EMBL" id="MCV2871990.1"/>
    </source>
</evidence>
<keyword evidence="2" id="KW-0547">Nucleotide-binding</keyword>
<gene>
    <name evidence="4" type="ORF">OEZ71_06750</name>
</gene>
<dbReference type="SUPFAM" id="SSF52210">
    <property type="entry name" value="Succinyl-CoA synthetase domains"/>
    <property type="match status" value="2"/>
</dbReference>
<dbReference type="Pfam" id="PF13607">
    <property type="entry name" value="Succ_CoA_lig"/>
    <property type="match status" value="1"/>
</dbReference>
<dbReference type="Pfam" id="PF13549">
    <property type="entry name" value="ATP-grasp_5"/>
    <property type="match status" value="1"/>
</dbReference>
<dbReference type="Gene3D" id="3.30.470.20">
    <property type="entry name" value="ATP-grasp fold, B domain"/>
    <property type="match status" value="1"/>
</dbReference>
<keyword evidence="4" id="KW-0436">Ligase</keyword>
<dbReference type="GO" id="GO:0016874">
    <property type="term" value="F:ligase activity"/>
    <property type="evidence" value="ECO:0007669"/>
    <property type="project" value="UniProtKB-KW"/>
</dbReference>
<dbReference type="SUPFAM" id="SSF51735">
    <property type="entry name" value="NAD(P)-binding Rossmann-fold domains"/>
    <property type="match status" value="1"/>
</dbReference>
<evidence type="ECO:0000256" key="2">
    <source>
        <dbReference type="PROSITE-ProRule" id="PRU00409"/>
    </source>
</evidence>
<dbReference type="Proteomes" id="UP001652564">
    <property type="component" value="Unassembled WGS sequence"/>
</dbReference>
<dbReference type="PANTHER" id="PTHR42793:SF4">
    <property type="entry name" value="BLL6376 PROTEIN"/>
    <property type="match status" value="1"/>
</dbReference>
<dbReference type="Gene3D" id="3.30.1490.20">
    <property type="entry name" value="ATP-grasp fold, A domain"/>
    <property type="match status" value="1"/>
</dbReference>
<dbReference type="PROSITE" id="PS50975">
    <property type="entry name" value="ATP_GRASP"/>
    <property type="match status" value="1"/>
</dbReference>
<protein>
    <submittedName>
        <fullName evidence="4">Acetate--CoA ligase family protein</fullName>
    </submittedName>
</protein>
<dbReference type="Gene3D" id="3.40.50.720">
    <property type="entry name" value="NAD(P)-binding Rossmann-like Domain"/>
    <property type="match status" value="1"/>
</dbReference>
<dbReference type="Gene3D" id="3.40.50.261">
    <property type="entry name" value="Succinyl-CoA synthetase domains"/>
    <property type="match status" value="2"/>
</dbReference>
<dbReference type="EMBL" id="JAOWKZ010000002">
    <property type="protein sequence ID" value="MCV2871990.1"/>
    <property type="molecule type" value="Genomic_DNA"/>
</dbReference>
<organism evidence="4 5">
    <name type="scientific">Albidovulum litorale</name>
    <dbReference type="NCBI Taxonomy" id="2984134"/>
    <lineage>
        <taxon>Bacteria</taxon>
        <taxon>Pseudomonadati</taxon>
        <taxon>Pseudomonadota</taxon>
        <taxon>Alphaproteobacteria</taxon>
        <taxon>Rhodobacterales</taxon>
        <taxon>Paracoccaceae</taxon>
        <taxon>Albidovulum</taxon>
    </lineage>
</organism>
<dbReference type="PANTHER" id="PTHR42793">
    <property type="entry name" value="COA BINDING DOMAIN CONTAINING PROTEIN"/>
    <property type="match status" value="1"/>
</dbReference>
<reference evidence="4 5" key="1">
    <citation type="submission" date="2022-10" db="EMBL/GenBank/DDBJ databases">
        <title>Defluviimonas sp. nov., isolated from ocean surface sediments.</title>
        <authorList>
            <person name="He W."/>
            <person name="Wang L."/>
            <person name="Zhang D.-F."/>
        </authorList>
    </citation>
    <scope>NUCLEOTIDE SEQUENCE [LARGE SCALE GENOMIC DNA]</scope>
    <source>
        <strain evidence="4 5">WL0050</strain>
    </source>
</reference>